<accession>A0A5J4WPL6</accession>
<proteinExistence type="predicted"/>
<name>A0A5J4WPL6_9EUKA</name>
<dbReference type="AlphaFoldDB" id="A0A5J4WPL6"/>
<dbReference type="EMBL" id="SNRW01001267">
    <property type="protein sequence ID" value="KAA6397077.1"/>
    <property type="molecule type" value="Genomic_DNA"/>
</dbReference>
<sequence length="150" mass="17240">MGVDLNLQSSPSQHESPHHDISFLIPKISQLWKDVLLQKQKLQIFKLPKNFRDVFSDDADNYTQLDHENLDSKGCKVYVDERNQEVTVRFRGEVKAFVKENDIFVPDTDEILHCGFFEFEDDEELGLWSTGTLADAAELNQAQLQGLIQS</sequence>
<evidence type="ECO:0000313" key="2">
    <source>
        <dbReference type="Proteomes" id="UP000324800"/>
    </source>
</evidence>
<comment type="caution">
    <text evidence="1">The sequence shown here is derived from an EMBL/GenBank/DDBJ whole genome shotgun (WGS) entry which is preliminary data.</text>
</comment>
<reference evidence="1 2" key="1">
    <citation type="submission" date="2019-03" db="EMBL/GenBank/DDBJ databases">
        <title>Single cell metagenomics reveals metabolic interactions within the superorganism composed of flagellate Streblomastix strix and complex community of Bacteroidetes bacteria on its surface.</title>
        <authorList>
            <person name="Treitli S.C."/>
            <person name="Kolisko M."/>
            <person name="Husnik F."/>
            <person name="Keeling P."/>
            <person name="Hampl V."/>
        </authorList>
    </citation>
    <scope>NUCLEOTIDE SEQUENCE [LARGE SCALE GENOMIC DNA]</scope>
    <source>
        <strain evidence="1">ST1C</strain>
    </source>
</reference>
<organism evidence="1 2">
    <name type="scientific">Streblomastix strix</name>
    <dbReference type="NCBI Taxonomy" id="222440"/>
    <lineage>
        <taxon>Eukaryota</taxon>
        <taxon>Metamonada</taxon>
        <taxon>Preaxostyla</taxon>
        <taxon>Oxymonadida</taxon>
        <taxon>Streblomastigidae</taxon>
        <taxon>Streblomastix</taxon>
    </lineage>
</organism>
<evidence type="ECO:0000313" key="1">
    <source>
        <dbReference type="EMBL" id="KAA6397077.1"/>
    </source>
</evidence>
<protein>
    <submittedName>
        <fullName evidence="1">Uncharacterized protein</fullName>
    </submittedName>
</protein>
<dbReference type="Proteomes" id="UP000324800">
    <property type="component" value="Unassembled WGS sequence"/>
</dbReference>
<gene>
    <name evidence="1" type="ORF">EZS28_007396</name>
</gene>